<dbReference type="GO" id="GO:0016020">
    <property type="term" value="C:membrane"/>
    <property type="evidence" value="ECO:0007669"/>
    <property type="project" value="TreeGrafter"/>
</dbReference>
<dbReference type="InterPro" id="IPR050173">
    <property type="entry name" value="ABC_transporter_C-like"/>
</dbReference>
<dbReference type="InterPro" id="IPR027417">
    <property type="entry name" value="P-loop_NTPase"/>
</dbReference>
<dbReference type="Proteomes" id="UP001227192">
    <property type="component" value="Unassembled WGS sequence"/>
</dbReference>
<reference evidence="4" key="1">
    <citation type="submission" date="2015-06" db="EMBL/GenBank/DDBJ databases">
        <authorList>
            <person name="Nguyen H."/>
        </authorList>
    </citation>
    <scope>NUCLEOTIDE SEQUENCE</scope>
    <source>
        <strain evidence="4">DAOM 180753</strain>
    </source>
</reference>
<comment type="caution">
    <text evidence="4">The sequence shown here is derived from an EMBL/GenBank/DDBJ whole genome shotgun (WGS) entry which is preliminary data.</text>
</comment>
<dbReference type="Gene3D" id="3.40.50.300">
    <property type="entry name" value="P-loop containing nucleotide triphosphate hydrolases"/>
    <property type="match status" value="1"/>
</dbReference>
<evidence type="ECO:0000256" key="2">
    <source>
        <dbReference type="ARBA" id="ARBA00022840"/>
    </source>
</evidence>
<accession>A0AAI9TAP9</accession>
<dbReference type="SUPFAM" id="SSF52540">
    <property type="entry name" value="P-loop containing nucleoside triphosphate hydrolases"/>
    <property type="match status" value="1"/>
</dbReference>
<evidence type="ECO:0000256" key="1">
    <source>
        <dbReference type="ARBA" id="ARBA00022741"/>
    </source>
</evidence>
<dbReference type="GO" id="GO:0005524">
    <property type="term" value="F:ATP binding"/>
    <property type="evidence" value="ECO:0007669"/>
    <property type="project" value="UniProtKB-KW"/>
</dbReference>
<dbReference type="GO" id="GO:0016887">
    <property type="term" value="F:ATP hydrolysis activity"/>
    <property type="evidence" value="ECO:0007669"/>
    <property type="project" value="InterPro"/>
</dbReference>
<sequence>MPTICQAVACFGRIEAYCAKGTPSSEKYEKDIQPLPTPEKFHPFLISFQSATIGWSSEKEPVLRDLSVDIHQGVTMIAGPVGCGKSTLIEGILHQHMVKNGFRTASFSKAAYCPQTPWITNDTIRNNIIGFRQFDQTWYDFTCEVCGLQGDLNALSDGDMHMAGSGGISLSGGQKQRIVSYDA</sequence>
<organism evidence="4 5">
    <name type="scientific">Penicillium thymicola</name>
    <dbReference type="NCBI Taxonomy" id="293382"/>
    <lineage>
        <taxon>Eukaryota</taxon>
        <taxon>Fungi</taxon>
        <taxon>Dikarya</taxon>
        <taxon>Ascomycota</taxon>
        <taxon>Pezizomycotina</taxon>
        <taxon>Eurotiomycetes</taxon>
        <taxon>Eurotiomycetidae</taxon>
        <taxon>Eurotiales</taxon>
        <taxon>Aspergillaceae</taxon>
        <taxon>Penicillium</taxon>
    </lineage>
</organism>
<dbReference type="Pfam" id="PF00005">
    <property type="entry name" value="ABC_tran"/>
    <property type="match status" value="1"/>
</dbReference>
<keyword evidence="1" id="KW-0547">Nucleotide-binding</keyword>
<proteinExistence type="predicted"/>
<dbReference type="GO" id="GO:0042626">
    <property type="term" value="F:ATPase-coupled transmembrane transporter activity"/>
    <property type="evidence" value="ECO:0007669"/>
    <property type="project" value="TreeGrafter"/>
</dbReference>
<keyword evidence="5" id="KW-1185">Reference proteome</keyword>
<name>A0AAI9TAP9_PENTH</name>
<dbReference type="AlphaFoldDB" id="A0AAI9TAP9"/>
<keyword evidence="2" id="KW-0067">ATP-binding</keyword>
<dbReference type="PANTHER" id="PTHR24223">
    <property type="entry name" value="ATP-BINDING CASSETTE SUB-FAMILY C"/>
    <property type="match status" value="1"/>
</dbReference>
<dbReference type="PANTHER" id="PTHR24223:SF404">
    <property type="entry name" value="ABC MULTIDRUG TRANSPORTER (EUROFUNG)-RELATED"/>
    <property type="match status" value="1"/>
</dbReference>
<protein>
    <recommendedName>
        <fullName evidence="3">ABC transporter domain-containing protein</fullName>
    </recommendedName>
</protein>
<evidence type="ECO:0000313" key="4">
    <source>
        <dbReference type="EMBL" id="KAJ9483603.1"/>
    </source>
</evidence>
<gene>
    <name evidence="4" type="ORF">VN97_g9794</name>
</gene>
<dbReference type="InterPro" id="IPR003439">
    <property type="entry name" value="ABC_transporter-like_ATP-bd"/>
</dbReference>
<evidence type="ECO:0000259" key="3">
    <source>
        <dbReference type="Pfam" id="PF00005"/>
    </source>
</evidence>
<reference evidence="4" key="2">
    <citation type="journal article" date="2016" name="Fungal Biol.">
        <title>Ochratoxin A production by Penicillium thymicola.</title>
        <authorList>
            <person name="Nguyen H.D.T."/>
            <person name="McMullin D.R."/>
            <person name="Ponomareva E."/>
            <person name="Riley R."/>
            <person name="Pomraning K.R."/>
            <person name="Baker S.E."/>
            <person name="Seifert K.A."/>
        </authorList>
    </citation>
    <scope>NUCLEOTIDE SEQUENCE</scope>
    <source>
        <strain evidence="4">DAOM 180753</strain>
    </source>
</reference>
<evidence type="ECO:0000313" key="5">
    <source>
        <dbReference type="Proteomes" id="UP001227192"/>
    </source>
</evidence>
<feature type="domain" description="ABC transporter" evidence="3">
    <location>
        <begin position="63"/>
        <end position="178"/>
    </location>
</feature>
<dbReference type="EMBL" id="LACB01000414">
    <property type="protein sequence ID" value="KAJ9483603.1"/>
    <property type="molecule type" value="Genomic_DNA"/>
</dbReference>